<dbReference type="eggNOG" id="ENOG5030PC4">
    <property type="taxonomic scope" value="Bacteria"/>
</dbReference>
<proteinExistence type="predicted"/>
<dbReference type="KEGG" id="hba:Hbal_0861"/>
<feature type="chain" id="PRO_5002973991" evidence="1">
    <location>
        <begin position="23"/>
        <end position="499"/>
    </location>
</feature>
<organism evidence="2 3">
    <name type="scientific">Hirschia baltica (strain ATCC 49814 / DSM 5838 / IFAM 1418)</name>
    <dbReference type="NCBI Taxonomy" id="582402"/>
    <lineage>
        <taxon>Bacteria</taxon>
        <taxon>Pseudomonadati</taxon>
        <taxon>Pseudomonadota</taxon>
        <taxon>Alphaproteobacteria</taxon>
        <taxon>Hyphomonadales</taxon>
        <taxon>Hyphomonadaceae</taxon>
        <taxon>Hirschia</taxon>
    </lineage>
</organism>
<name>C6XQ38_HIRBI</name>
<sequence length="499" mass="56686">MFRCLTVWIIVLLSILGATAQAQNIAVSERNNLKYACEATWEISDVEVDARWCQCKNDYYLDHMTVSDWLKYSRDYYALNKLEGIQSEANSYTRYLQLADSHCRTCKEDDYKGCIKGETQIDKYKDLVENISTGQFQNVRKDIMYKAFFADFIKGYSDHCSVHIREGMVETHIYEDPVLGTGGYRREIETKFFNSYIKYSKDLANNFMLEMAGKAYEAVMEQNPLAMLEIGFDIATRDAFMSQQFAGKCQTPQVRALHTNLALFDRGLPAQIDPRVVKKELASTREKRNEIFAYTQKSYEKAVAAYASVRDKYAPKSCPRQQESATYISTPRSPDGYNLKDLEGSWRGTFFGEPAEMGLWHIQHTPESTPTAIGVLYLADRKCTLGLGFDVYGNPARATISTYHMHRQPLNCMDVMQGDYDKGGFTVWGDFAVQNGKPTFLASQIDYFLKDVADCGGAPPSFERAKASDAFKQAMLDIRAANDPNVVQPTQVQLEKILK</sequence>
<keyword evidence="1" id="KW-0732">Signal</keyword>
<dbReference type="HOGENOM" id="CLU_546028_0_0_5"/>
<gene>
    <name evidence="2" type="ordered locus">Hbal_0861</name>
</gene>
<evidence type="ECO:0000313" key="3">
    <source>
        <dbReference type="Proteomes" id="UP000002745"/>
    </source>
</evidence>
<dbReference type="RefSeq" id="WP_015826705.1">
    <property type="nucleotide sequence ID" value="NC_012982.1"/>
</dbReference>
<dbReference type="OrthoDB" id="9797997at2"/>
<dbReference type="STRING" id="582402.Hbal_0861"/>
<keyword evidence="3" id="KW-1185">Reference proteome</keyword>
<evidence type="ECO:0000313" key="2">
    <source>
        <dbReference type="EMBL" id="ACT58555.1"/>
    </source>
</evidence>
<feature type="signal peptide" evidence="1">
    <location>
        <begin position="1"/>
        <end position="22"/>
    </location>
</feature>
<accession>C6XQ38</accession>
<evidence type="ECO:0000256" key="1">
    <source>
        <dbReference type="SAM" id="SignalP"/>
    </source>
</evidence>
<protein>
    <submittedName>
        <fullName evidence="2">Uncharacterized protein</fullName>
    </submittedName>
</protein>
<dbReference type="EMBL" id="CP001678">
    <property type="protein sequence ID" value="ACT58555.1"/>
    <property type="molecule type" value="Genomic_DNA"/>
</dbReference>
<dbReference type="AlphaFoldDB" id="C6XQ38"/>
<dbReference type="Proteomes" id="UP000002745">
    <property type="component" value="Chromosome"/>
</dbReference>
<reference evidence="3" key="1">
    <citation type="journal article" date="2011" name="J. Bacteriol.">
        <title>Genome sequences of eight morphologically diverse alphaproteobacteria.</title>
        <authorList>
            <consortium name="US DOE Joint Genome Institute"/>
            <person name="Brown P.J."/>
            <person name="Kysela D.T."/>
            <person name="Buechlein A."/>
            <person name="Hemmerich C."/>
            <person name="Brun Y.V."/>
        </authorList>
    </citation>
    <scope>NUCLEOTIDE SEQUENCE [LARGE SCALE GENOMIC DNA]</scope>
    <source>
        <strain evidence="3">ATCC 49814 / DSM 5838 / IFAM 1418</strain>
    </source>
</reference>